<feature type="transmembrane region" description="Helical" evidence="2">
    <location>
        <begin position="443"/>
        <end position="465"/>
    </location>
</feature>
<accession>H5Y1E4</accession>
<evidence type="ECO:0000256" key="2">
    <source>
        <dbReference type="SAM" id="Phobius"/>
    </source>
</evidence>
<evidence type="ECO:0000313" key="4">
    <source>
        <dbReference type="Proteomes" id="UP000005104"/>
    </source>
</evidence>
<dbReference type="EMBL" id="CM001441">
    <property type="protein sequence ID" value="EHQ87557.1"/>
    <property type="molecule type" value="Genomic_DNA"/>
</dbReference>
<dbReference type="eggNOG" id="COG3209">
    <property type="taxonomic scope" value="Bacteria"/>
</dbReference>
<dbReference type="RefSeq" id="WP_007778663.1">
    <property type="nucleotide sequence ID" value="NZ_CM001441.1"/>
</dbReference>
<feature type="transmembrane region" description="Helical" evidence="2">
    <location>
        <begin position="408"/>
        <end position="431"/>
    </location>
</feature>
<dbReference type="STRING" id="768710.DesyoDRAFT_0363"/>
<gene>
    <name evidence="3" type="ORF">DesyoDRAFT_0363</name>
</gene>
<feature type="transmembrane region" description="Helical" evidence="2">
    <location>
        <begin position="485"/>
        <end position="512"/>
    </location>
</feature>
<keyword evidence="4" id="KW-1185">Reference proteome</keyword>
<dbReference type="HOGENOM" id="CLU_001074_1_4_9"/>
<feature type="transmembrane region" description="Helical" evidence="2">
    <location>
        <begin position="380"/>
        <end position="402"/>
    </location>
</feature>
<protein>
    <submittedName>
        <fullName evidence="3">BclB C-terminal domain protein</fullName>
    </submittedName>
</protein>
<evidence type="ECO:0000313" key="3">
    <source>
        <dbReference type="EMBL" id="EHQ87557.1"/>
    </source>
</evidence>
<dbReference type="Proteomes" id="UP000005104">
    <property type="component" value="Chromosome"/>
</dbReference>
<keyword evidence="1" id="KW-0677">Repeat</keyword>
<dbReference type="InterPro" id="IPR008160">
    <property type="entry name" value="Collagen"/>
</dbReference>
<dbReference type="Pfam" id="PF01391">
    <property type="entry name" value="Collagen"/>
    <property type="match status" value="1"/>
</dbReference>
<dbReference type="PANTHER" id="PTHR37456">
    <property type="entry name" value="SI:CH211-266K2.1"/>
    <property type="match status" value="1"/>
</dbReference>
<dbReference type="AlphaFoldDB" id="H5Y1E4"/>
<name>H5Y1E4_9FIRM</name>
<dbReference type="OrthoDB" id="1685113at2"/>
<organism evidence="3 4">
    <name type="scientific">Desulfosporosinus youngiae DSM 17734</name>
    <dbReference type="NCBI Taxonomy" id="768710"/>
    <lineage>
        <taxon>Bacteria</taxon>
        <taxon>Bacillati</taxon>
        <taxon>Bacillota</taxon>
        <taxon>Clostridia</taxon>
        <taxon>Eubacteriales</taxon>
        <taxon>Desulfitobacteriaceae</taxon>
        <taxon>Desulfosporosinus</taxon>
    </lineage>
</organism>
<sequence length="513" mass="46867">MAQLTTGLIENTPVNEVRPTTTFTVKITNDDTIDATVFLEGFYVTGITKTLYVLELFVMAPGEVAERVYYAQFDEFEFQFLTSSDAVEISAWGKDAAGNLVAAHRLVAAELDLIGPSGITGATGAAGATGATGATGDAGATGATGATGDAGATGATGATGDAGATGATGATGDAGATGATGATGDAGATGATGATGDAGATGATGATGDAGATGATGATGDAGATGATGATGDAGATGATGATGDAGATGATGATGDAGATGATGATGTAGATGATGATGDAGATGATGATGTAGVTGATGATGDAGATGATGATGDAGATGATGATGAGATGATGATGVAGVGAIIPYASGEPISITTIALGLVGLPSFVGFGNSVQGLTALGATIDLTGVGGLLNFAYSVPRDGTITSIAAFFSVTAALALAGSTVTITAQLYSSTTPDNIFSPIAGTAVTLAPALTGVVSVGDISNGIVTGLAIPVTAETRLLMVFSAEAAGLSLINIVAGYASAGVAIS</sequence>
<dbReference type="NCBIfam" id="TIGR03721">
    <property type="entry name" value="exospore_TM"/>
    <property type="match status" value="1"/>
</dbReference>
<dbReference type="PANTHER" id="PTHR37456:SF3">
    <property type="entry name" value="COLLAGEN ALPHA-1(XXV) CHAIN"/>
    <property type="match status" value="1"/>
</dbReference>
<dbReference type="InterPro" id="IPR021210">
    <property type="entry name" value="Exosporium_BclB"/>
</dbReference>
<keyword evidence="2" id="KW-0472">Membrane</keyword>
<dbReference type="InterPro" id="IPR050938">
    <property type="entry name" value="Collagen_Structural_Proteins"/>
</dbReference>
<keyword evidence="2" id="KW-1133">Transmembrane helix</keyword>
<proteinExistence type="predicted"/>
<reference evidence="3 4" key="1">
    <citation type="submission" date="2011-11" db="EMBL/GenBank/DDBJ databases">
        <title>The Noncontiguous Finished genome of Desulfosporosinus youngiae DSM 17734.</title>
        <authorList>
            <consortium name="US DOE Joint Genome Institute (JGI-PGF)"/>
            <person name="Lucas S."/>
            <person name="Han J."/>
            <person name="Lapidus A."/>
            <person name="Cheng J.-F."/>
            <person name="Goodwin L."/>
            <person name="Pitluck S."/>
            <person name="Peters L."/>
            <person name="Ovchinnikova G."/>
            <person name="Lu M."/>
            <person name="Land M.L."/>
            <person name="Hauser L."/>
            <person name="Pester M."/>
            <person name="Spring S."/>
            <person name="Ollivier B."/>
            <person name="Rattei T."/>
            <person name="Klenk H.-P."/>
            <person name="Wagner M."/>
            <person name="Loy A."/>
            <person name="Woyke T.J."/>
        </authorList>
    </citation>
    <scope>NUCLEOTIDE SEQUENCE [LARGE SCALE GENOMIC DNA]</scope>
    <source>
        <strain evidence="3 4">DSM 17734</strain>
    </source>
</reference>
<evidence type="ECO:0000256" key="1">
    <source>
        <dbReference type="ARBA" id="ARBA00022737"/>
    </source>
</evidence>
<keyword evidence="2" id="KW-0812">Transmembrane</keyword>
<dbReference type="eggNOG" id="COG3391">
    <property type="taxonomic scope" value="Bacteria"/>
</dbReference>